<feature type="compositionally biased region" description="Low complexity" evidence="1">
    <location>
        <begin position="539"/>
        <end position="572"/>
    </location>
</feature>
<accession>A0A8D9BW76</accession>
<organism evidence="2">
    <name type="scientific">Cacopsylla melanoneura</name>
    <dbReference type="NCBI Taxonomy" id="428564"/>
    <lineage>
        <taxon>Eukaryota</taxon>
        <taxon>Metazoa</taxon>
        <taxon>Ecdysozoa</taxon>
        <taxon>Arthropoda</taxon>
        <taxon>Hexapoda</taxon>
        <taxon>Insecta</taxon>
        <taxon>Pterygota</taxon>
        <taxon>Neoptera</taxon>
        <taxon>Paraneoptera</taxon>
        <taxon>Hemiptera</taxon>
        <taxon>Sternorrhyncha</taxon>
        <taxon>Psylloidea</taxon>
        <taxon>Psyllidae</taxon>
        <taxon>Psyllinae</taxon>
        <taxon>Cacopsylla</taxon>
    </lineage>
</organism>
<feature type="compositionally biased region" description="Low complexity" evidence="1">
    <location>
        <begin position="1383"/>
        <end position="1392"/>
    </location>
</feature>
<sequence>MQKNDTDCRPLVNRRKAALYSTPRYIIVPQDDTNEIPTVVDQLLEYNRKLVAMEKAEQSSSSQAQNLPRLRRRPKQEVQDDKPLLKRASAGKDSVGSKSPVPNEKGPKRSLRSNAGQDVAPKVKLRSSLKNEDTCKKLSPGKKILKKGKGVTSAKKGNHSVAEESVLRNGKRKRKAKSPVFPEKDTKKKMKKVIDDSNSSSSTPSDVNFLNDEELEDENSVIENVKVKRLSLDDVTSINSKSEFEEKDSEDNVKKDSETLSKVSNQMKIKNRKKKSRSIEKTGGNIWAVDSNGSELVISDTTPNTSRRSSFNSISSENNSNNLDLKIEHPPATSSTNNQQDQDTKPINTKTDNINDCPPIVKTQLVVPFLINNKPVLKVGNAIKKIVDDTTTDYTDSDNLVIDTDDEESALFKPKAHSENKPCNNTTVIDIDETEQKSVSTNESEDKTNLVNHNDSMELELSNETECKPKCDDTKPKNTTEAQEHCDIKQIDKEVTDSENSDGLLVKNMPASSAAISTNVADSAPSISNFESNISILSNSDSSTSISTSVSSYSVSSSAPSSSVSNSASNTSLPDVINTFVNDDDDDSIIEDSRPKKLSLSLPSKTTEETSAEESVTEVHNEEKLENIDNSLQSEKDEGDLSINMGSCIQNDKSDESTPSEKVNEISNVFEEEKEEDKSLEKEDVIENKTVDESDNVLKENKSEPLILPPLTEEDNECKAEEIEKIDDVKKEEEIIENDKDRLICVVNNLVDQNQSDKVLKEDNSKKPIRPPSTLTITKDNTERKAKETKTNEPFLNPETGLLENVNDWEKKKEEIHDETTRPVGALLNVAVDNKIEKVQGNFISPDSISTKGDENISLYEDTEMVSDTEKELEINESISSEFTSLKDETMLPDNELEEIVEQKFGSLEVSATTDKKTETANVVPSTPTEDHVEVKNIVKGILLEESDALRELEDQGSNLIEIKRKVDFLKNLKLHSSNPSLGQGLEKNAKICFGAKDASSEKDENYTGTLKVTLTRKRDGEKKKCDTDTKEEETTLEYKICPKRIHKVNYKNLPLTLMYSFGSECPQSPPISFYKPNNHYKQDYSFRVLTYVGPVEKDDVTPSTSGQDSSANGSASTQAEADSEKPTRKKIVIPEKSSSFQIHPKRFCDDVCMYCRTKFGSLDTPCHIAQLKSIELQNQVIKSGTNLEPDSCLCDACYRRVIRMSQEKSKRPAKKKKKRSRENVPCQVPDCMELGNHNVTKKVLQKIRRTLRNKLNIEMERLTSGSPINLCNDHYHWVLVALRCFVCEKRQSKQVSEPRAERVVLKAQLENEGIEVQAVDNSIYMCKMCKYFCSLLLKKNHMTHSAKDFFDSYKVTLINKKNSKETSDQDTVDEKPGSSDDSTAASKTETETSMEAESETKPESSNVLETTPTELQLQLQTPTELQLQLQTPTELQLKSDHRLCGTSFLLNREYSQ</sequence>
<feature type="compositionally biased region" description="Polar residues" evidence="1">
    <location>
        <begin position="1102"/>
        <end position="1121"/>
    </location>
</feature>
<reference evidence="2" key="1">
    <citation type="submission" date="2021-05" db="EMBL/GenBank/DDBJ databases">
        <authorList>
            <person name="Alioto T."/>
            <person name="Alioto T."/>
            <person name="Gomez Garrido J."/>
        </authorList>
    </citation>
    <scope>NUCLEOTIDE SEQUENCE</scope>
</reference>
<feature type="region of interest" description="Disordered" evidence="1">
    <location>
        <begin position="55"/>
        <end position="214"/>
    </location>
</feature>
<evidence type="ECO:0000313" key="2">
    <source>
        <dbReference type="EMBL" id="CAG6790419.1"/>
    </source>
</evidence>
<feature type="region of interest" description="Disordered" evidence="1">
    <location>
        <begin position="1098"/>
        <end position="1135"/>
    </location>
</feature>
<feature type="region of interest" description="Disordered" evidence="1">
    <location>
        <begin position="434"/>
        <end position="504"/>
    </location>
</feature>
<name>A0A8D9BW76_9HEMI</name>
<feature type="compositionally biased region" description="Polar residues" evidence="1">
    <location>
        <begin position="332"/>
        <end position="354"/>
    </location>
</feature>
<feature type="compositionally biased region" description="Low complexity" evidence="1">
    <location>
        <begin position="304"/>
        <end position="322"/>
    </location>
</feature>
<feature type="compositionally biased region" description="Basic residues" evidence="1">
    <location>
        <begin position="139"/>
        <end position="149"/>
    </location>
</feature>
<feature type="region of interest" description="Disordered" evidence="1">
    <location>
        <begin position="1364"/>
        <end position="1411"/>
    </location>
</feature>
<proteinExistence type="predicted"/>
<feature type="compositionally biased region" description="Basic and acidic residues" evidence="1">
    <location>
        <begin position="617"/>
        <end position="627"/>
    </location>
</feature>
<protein>
    <submittedName>
        <fullName evidence="2">Uncharacterized protein</fullName>
    </submittedName>
</protein>
<feature type="compositionally biased region" description="Basic and acidic residues" evidence="1">
    <location>
        <begin position="465"/>
        <end position="496"/>
    </location>
</feature>
<feature type="compositionally biased region" description="Basic and acidic residues" evidence="1">
    <location>
        <begin position="1364"/>
        <end position="1379"/>
    </location>
</feature>
<evidence type="ECO:0000256" key="1">
    <source>
        <dbReference type="SAM" id="MobiDB-lite"/>
    </source>
</evidence>
<feature type="region of interest" description="Disordered" evidence="1">
    <location>
        <begin position="240"/>
        <end position="279"/>
    </location>
</feature>
<feature type="region of interest" description="Disordered" evidence="1">
    <location>
        <begin position="539"/>
        <end position="714"/>
    </location>
</feature>
<feature type="compositionally biased region" description="Basic and acidic residues" evidence="1">
    <location>
        <begin position="250"/>
        <end position="259"/>
    </location>
</feature>
<feature type="compositionally biased region" description="Low complexity" evidence="1">
    <location>
        <begin position="196"/>
        <end position="206"/>
    </location>
</feature>
<dbReference type="EMBL" id="HBUF01670737">
    <property type="protein sequence ID" value="CAG6790419.1"/>
    <property type="molecule type" value="Transcribed_RNA"/>
</dbReference>
<feature type="region of interest" description="Disordered" evidence="1">
    <location>
        <begin position="298"/>
        <end position="355"/>
    </location>
</feature>
<feature type="compositionally biased region" description="Basic and acidic residues" evidence="1">
    <location>
        <begin position="75"/>
        <end position="84"/>
    </location>
</feature>
<feature type="compositionally biased region" description="Basic and acidic residues" evidence="1">
    <location>
        <begin position="676"/>
        <end position="703"/>
    </location>
</feature>